<dbReference type="EMBL" id="JAGIOP010000001">
    <property type="protein sequence ID" value="MBP2451819.1"/>
    <property type="molecule type" value="Genomic_DNA"/>
</dbReference>
<proteinExistence type="predicted"/>
<comment type="caution">
    <text evidence="1">The sequence shown here is derived from an EMBL/GenBank/DDBJ whole genome shotgun (WGS) entry which is preliminary data.</text>
</comment>
<sequence>MKIAGDATSALAAYDALALAGFVRHGNWEIVPGASRHRVAAVTRSD</sequence>
<keyword evidence="2" id="KW-1185">Reference proteome</keyword>
<name>A0ABS4ZQP4_9MYCO</name>
<gene>
    <name evidence="1" type="ORF">JOF57_001704</name>
</gene>
<evidence type="ECO:0000313" key="1">
    <source>
        <dbReference type="EMBL" id="MBP2451819.1"/>
    </source>
</evidence>
<dbReference type="RefSeq" id="WP_019346146.1">
    <property type="nucleotide sequence ID" value="NZ_JAGIOP010000001.1"/>
</dbReference>
<reference evidence="1 2" key="1">
    <citation type="submission" date="2021-03" db="EMBL/GenBank/DDBJ databases">
        <title>Sequencing the genomes of 1000 actinobacteria strains.</title>
        <authorList>
            <person name="Klenk H.-P."/>
        </authorList>
    </citation>
    <scope>NUCLEOTIDE SEQUENCE [LARGE SCALE GENOMIC DNA]</scope>
    <source>
        <strain evidence="1 2">DSM 46713</strain>
    </source>
</reference>
<evidence type="ECO:0000313" key="2">
    <source>
        <dbReference type="Proteomes" id="UP000694460"/>
    </source>
</evidence>
<organism evidence="1 2">
    <name type="scientific">Mycolicibacterium lutetiense</name>
    <dbReference type="NCBI Taxonomy" id="1641992"/>
    <lineage>
        <taxon>Bacteria</taxon>
        <taxon>Bacillati</taxon>
        <taxon>Actinomycetota</taxon>
        <taxon>Actinomycetes</taxon>
        <taxon>Mycobacteriales</taxon>
        <taxon>Mycobacteriaceae</taxon>
        <taxon>Mycolicibacterium</taxon>
    </lineage>
</organism>
<dbReference type="Proteomes" id="UP000694460">
    <property type="component" value="Unassembled WGS sequence"/>
</dbReference>
<protein>
    <submittedName>
        <fullName evidence="1">Uncharacterized protein</fullName>
    </submittedName>
</protein>
<accession>A0ABS4ZQP4</accession>